<accession>A0A482JJM2</accession>
<dbReference type="Proteomes" id="UP000294568">
    <property type="component" value="Segment"/>
</dbReference>
<evidence type="ECO:0000313" key="2">
    <source>
        <dbReference type="Proteomes" id="UP000294568"/>
    </source>
</evidence>
<sequence length="69" mass="7917">MAKIEYTSAHPTVQVGIPFTWGINAYWYIQSSNGYFLCLNDGKDVTQSIDPYEILSERGFRYATSMELK</sequence>
<reference evidence="1 2" key="1">
    <citation type="submission" date="2019-02" db="EMBL/GenBank/DDBJ databases">
        <title>A cornucopia of Shigella phages from the Cornhusker state.</title>
        <authorList>
            <person name="Doore S.M."/>
            <person name="Schrad J.R."/>
            <person name="Perrett H.R."/>
            <person name="Dover J.A."/>
            <person name="Schrad K.P."/>
            <person name="Dean W.F."/>
            <person name="Parent K.N."/>
        </authorList>
    </citation>
    <scope>NUCLEOTIDE SEQUENCE [LARGE SCALE GENOMIC DNA]</scope>
</reference>
<organism evidence="1 2">
    <name type="scientific">Shigella phage Buco</name>
    <dbReference type="NCBI Taxonomy" id="2530183"/>
    <lineage>
        <taxon>Viruses</taxon>
        <taxon>Duplodnaviria</taxon>
        <taxon>Heunggongvirae</taxon>
        <taxon>Uroviricota</taxon>
        <taxon>Caudoviricetes</taxon>
        <taxon>Autographivirales</taxon>
        <taxon>Autoscriptoviridae</taxon>
        <taxon>Slopekvirinae</taxon>
        <taxon>Bucovirus</taxon>
        <taxon>Bucovirus buco</taxon>
    </lineage>
</organism>
<dbReference type="EMBL" id="MK562503">
    <property type="protein sequence ID" value="QBP32912.1"/>
    <property type="molecule type" value="Genomic_DNA"/>
</dbReference>
<gene>
    <name evidence="1" type="ORF">HRP29_gp12</name>
</gene>
<evidence type="ECO:0000313" key="1">
    <source>
        <dbReference type="EMBL" id="QBP32912.1"/>
    </source>
</evidence>
<keyword evidence="2" id="KW-1185">Reference proteome</keyword>
<protein>
    <submittedName>
        <fullName evidence="1">Uncharacterized protein</fullName>
    </submittedName>
</protein>
<proteinExistence type="predicted"/>
<name>A0A482JJM2_9CAUD</name>